<dbReference type="AlphaFoldDB" id="A0A1J5PKU5"/>
<feature type="transmembrane region" description="Helical" evidence="1">
    <location>
        <begin position="70"/>
        <end position="91"/>
    </location>
</feature>
<keyword evidence="1" id="KW-1133">Transmembrane helix</keyword>
<protein>
    <submittedName>
        <fullName evidence="2">Uncharacterized protein</fullName>
    </submittedName>
</protein>
<evidence type="ECO:0000313" key="2">
    <source>
        <dbReference type="EMBL" id="OIQ71762.1"/>
    </source>
</evidence>
<accession>A0A1J5PKU5</accession>
<reference evidence="2" key="1">
    <citation type="submission" date="2016-10" db="EMBL/GenBank/DDBJ databases">
        <title>Sequence of Gallionella enrichment culture.</title>
        <authorList>
            <person name="Poehlein A."/>
            <person name="Muehling M."/>
            <person name="Daniel R."/>
        </authorList>
    </citation>
    <scope>NUCLEOTIDE SEQUENCE</scope>
</reference>
<evidence type="ECO:0000256" key="1">
    <source>
        <dbReference type="SAM" id="Phobius"/>
    </source>
</evidence>
<organism evidence="2">
    <name type="scientific">mine drainage metagenome</name>
    <dbReference type="NCBI Taxonomy" id="410659"/>
    <lineage>
        <taxon>unclassified sequences</taxon>
        <taxon>metagenomes</taxon>
        <taxon>ecological metagenomes</taxon>
    </lineage>
</organism>
<dbReference type="EMBL" id="MLJW01003570">
    <property type="protein sequence ID" value="OIQ71762.1"/>
    <property type="molecule type" value="Genomic_DNA"/>
</dbReference>
<proteinExistence type="predicted"/>
<name>A0A1J5PKU5_9ZZZZ</name>
<comment type="caution">
    <text evidence="2">The sequence shown here is derived from an EMBL/GenBank/DDBJ whole genome shotgun (WGS) entry which is preliminary data.</text>
</comment>
<keyword evidence="1" id="KW-0472">Membrane</keyword>
<sequence length="419" mass="46099">MSAARFGEDDGFLLRPNLVRLGEGDTQRFEQCLPLGIVFDGGRQLGKSVEVGDFLFERPAVGFAERFGRLVLAPLFGGFVEGFVVLVQLVFQQFGRFLLAQLGLEPVGNRSERARDGKCGRGQQLAQHQRHQGALPGWQGLEILPLQVFGYEMVEAVFAFFRGELFHQRQALGVRNVGCDLAAQGAVADGLEAGLEHLENPFLFQIGELLAETLQVAEGMFVDETHQAEQLQQGDLQRRRRQQQLVLAGQCLPERVGDDVGRFVDITKPVCLVDHHQVPRYGMDITRLALGKLIGADDDLGCLEGTEMALLDCRVIRLGFENPTGQEELFGQFLKPLLAQVGWCDDQNAPLALGPLLREHEARLDGLAQTHLIRQKRALGKGRVEGEQCGIDLVGIEVDLCIDQRAGKLFDTVRGAAAG</sequence>
<keyword evidence="1" id="KW-0812">Transmembrane</keyword>
<gene>
    <name evidence="2" type="ORF">GALL_466190</name>
</gene>